<evidence type="ECO:0008006" key="3">
    <source>
        <dbReference type="Google" id="ProtNLM"/>
    </source>
</evidence>
<name>A0A5N1JLY7_9BACT</name>
<proteinExistence type="predicted"/>
<organism evidence="1 2">
    <name type="scientific">Larkinella humicola</name>
    <dbReference type="NCBI Taxonomy" id="2607654"/>
    <lineage>
        <taxon>Bacteria</taxon>
        <taxon>Pseudomonadati</taxon>
        <taxon>Bacteroidota</taxon>
        <taxon>Cytophagia</taxon>
        <taxon>Cytophagales</taxon>
        <taxon>Spirosomataceae</taxon>
        <taxon>Larkinella</taxon>
    </lineage>
</organism>
<dbReference type="AlphaFoldDB" id="A0A5N1JLY7"/>
<keyword evidence="2" id="KW-1185">Reference proteome</keyword>
<sequence>MIPIIFVHSGYQSYLEYSLRQCRLANPASAVYLLGDEDNKNRFPFVTHVPIASLNPEKSDWFTKRYVHRSYNPEWYERLCFVRWFYVLAFMEERKLDEVFVADSDVMLYKNLDHYAAWTSRKPGQQSAYCLTDHQSIGSYSWVASAHSSFWTRKGIADFCAYLLKTYQTTANQARLEEKWQYHQQNGLAGGVSDMALLYLYETDHPGQVVNLLQPSAGPNQPLREVFDVNVSIPHNQVDNEFEMDERSLKKVRWEHQEFVGYNRILKETCIFNSLHFQGLSKRCIHQYYQGTDLKLHQLMEEVKHRFDPVLQPVRQLKKGLKRILKR</sequence>
<reference evidence="1 2" key="1">
    <citation type="submission" date="2019-09" db="EMBL/GenBank/DDBJ databases">
        <title>Genome Sequence of Larkinella sp MA1.</title>
        <authorList>
            <person name="Srinivasan S."/>
        </authorList>
    </citation>
    <scope>NUCLEOTIDE SEQUENCE [LARGE SCALE GENOMIC DNA]</scope>
    <source>
        <strain evidence="1 2">MA1</strain>
    </source>
</reference>
<comment type="caution">
    <text evidence="1">The sequence shown here is derived from an EMBL/GenBank/DDBJ whole genome shotgun (WGS) entry which is preliminary data.</text>
</comment>
<dbReference type="Proteomes" id="UP000326344">
    <property type="component" value="Unassembled WGS sequence"/>
</dbReference>
<dbReference type="RefSeq" id="WP_150875657.1">
    <property type="nucleotide sequence ID" value="NZ_VTWS01000001.1"/>
</dbReference>
<accession>A0A5N1JLY7</accession>
<protein>
    <recommendedName>
        <fullName evidence="3">Nucleotide-diphospho-sugar transferase</fullName>
    </recommendedName>
</protein>
<dbReference type="EMBL" id="VTWS01000001">
    <property type="protein sequence ID" value="KAA9357520.1"/>
    <property type="molecule type" value="Genomic_DNA"/>
</dbReference>
<evidence type="ECO:0000313" key="2">
    <source>
        <dbReference type="Proteomes" id="UP000326344"/>
    </source>
</evidence>
<gene>
    <name evidence="1" type="ORF">F0P93_07260</name>
</gene>
<evidence type="ECO:0000313" key="1">
    <source>
        <dbReference type="EMBL" id="KAA9357520.1"/>
    </source>
</evidence>